<keyword evidence="2" id="KW-1185">Reference proteome</keyword>
<sequence length="97" mass="11126">MIITRRSLMTESQTAKLICGHTDNRIRAGIKHFDDRAEKSLASLTTAKFFAVSYVPNNLRSMNNDLTWQTRHLWCKRHDLFALYGHYSLPTRGKGSG</sequence>
<name>A0A4Q1SB77_9BACT</name>
<protein>
    <submittedName>
        <fullName evidence="1">Uncharacterized protein</fullName>
    </submittedName>
</protein>
<reference evidence="1 2" key="1">
    <citation type="journal article" date="2016" name="Int. J. Syst. Evol. Microbiol.">
        <title>Acidipila dinghuensis sp. nov., an acidobacterium isolated from forest soil.</title>
        <authorList>
            <person name="Jiang Y.W."/>
            <person name="Wang J."/>
            <person name="Chen M.H."/>
            <person name="Lv Y.Y."/>
            <person name="Qiu L.H."/>
        </authorList>
    </citation>
    <scope>NUCLEOTIDE SEQUENCE [LARGE SCALE GENOMIC DNA]</scope>
    <source>
        <strain evidence="1 2">DHOF10</strain>
    </source>
</reference>
<organism evidence="1 2">
    <name type="scientific">Silvibacterium dinghuense</name>
    <dbReference type="NCBI Taxonomy" id="1560006"/>
    <lineage>
        <taxon>Bacteria</taxon>
        <taxon>Pseudomonadati</taxon>
        <taxon>Acidobacteriota</taxon>
        <taxon>Terriglobia</taxon>
        <taxon>Terriglobales</taxon>
        <taxon>Acidobacteriaceae</taxon>
        <taxon>Silvibacterium</taxon>
    </lineage>
</organism>
<evidence type="ECO:0000313" key="2">
    <source>
        <dbReference type="Proteomes" id="UP000290253"/>
    </source>
</evidence>
<evidence type="ECO:0000313" key="1">
    <source>
        <dbReference type="EMBL" id="RXS94257.1"/>
    </source>
</evidence>
<dbReference type="Proteomes" id="UP000290253">
    <property type="component" value="Unassembled WGS sequence"/>
</dbReference>
<gene>
    <name evidence="1" type="ORF">ESZ00_14220</name>
</gene>
<comment type="caution">
    <text evidence="1">The sequence shown here is derived from an EMBL/GenBank/DDBJ whole genome shotgun (WGS) entry which is preliminary data.</text>
</comment>
<dbReference type="AlphaFoldDB" id="A0A4Q1SB77"/>
<dbReference type="RefSeq" id="WP_129208995.1">
    <property type="nucleotide sequence ID" value="NZ_BMGU01000005.1"/>
</dbReference>
<dbReference type="EMBL" id="SDMK01000003">
    <property type="protein sequence ID" value="RXS94257.1"/>
    <property type="molecule type" value="Genomic_DNA"/>
</dbReference>
<proteinExistence type="predicted"/>
<accession>A0A4Q1SB77</accession>